<organism evidence="7 8">
    <name type="scientific">Chloropicon primus</name>
    <dbReference type="NCBI Taxonomy" id="1764295"/>
    <lineage>
        <taxon>Eukaryota</taxon>
        <taxon>Viridiplantae</taxon>
        <taxon>Chlorophyta</taxon>
        <taxon>Chloropicophyceae</taxon>
        <taxon>Chloropicales</taxon>
        <taxon>Chloropicaceae</taxon>
        <taxon>Chloropicon</taxon>
    </lineage>
</organism>
<feature type="region of interest" description="Disordered" evidence="5">
    <location>
        <begin position="1"/>
        <end position="25"/>
    </location>
</feature>
<dbReference type="GO" id="GO:0003677">
    <property type="term" value="F:DNA binding"/>
    <property type="evidence" value="ECO:0007669"/>
    <property type="project" value="InterPro"/>
</dbReference>
<dbReference type="GO" id="GO:0005634">
    <property type="term" value="C:nucleus"/>
    <property type="evidence" value="ECO:0007669"/>
    <property type="project" value="InterPro"/>
</dbReference>
<evidence type="ECO:0000256" key="5">
    <source>
        <dbReference type="SAM" id="MobiDB-lite"/>
    </source>
</evidence>
<accession>A0A5B8MBM2</accession>
<dbReference type="AlphaFoldDB" id="A0A5B8MBM2"/>
<dbReference type="SMART" id="SM00249">
    <property type="entry name" value="PHD"/>
    <property type="match status" value="3"/>
</dbReference>
<keyword evidence="2 4" id="KW-0863">Zinc-finger</keyword>
<dbReference type="SUPFAM" id="SSF57903">
    <property type="entry name" value="FYVE/PHD zinc finger"/>
    <property type="match status" value="1"/>
</dbReference>
<reference evidence="7 8" key="1">
    <citation type="submission" date="2018-07" db="EMBL/GenBank/DDBJ databases">
        <title>The complete nuclear genome of the prasinophyte Chloropicon primus (CCMP1205).</title>
        <authorList>
            <person name="Pombert J.-F."/>
            <person name="Otis C."/>
            <person name="Turmel M."/>
            <person name="Lemieux C."/>
        </authorList>
    </citation>
    <scope>NUCLEOTIDE SEQUENCE [LARGE SCALE GENOMIC DNA]</scope>
    <source>
        <strain evidence="7 8">CCMP1205</strain>
    </source>
</reference>
<evidence type="ECO:0000259" key="6">
    <source>
        <dbReference type="PROSITE" id="PS50016"/>
    </source>
</evidence>
<dbReference type="Pfam" id="PF22908">
    <property type="entry name" value="PHD_NSD"/>
    <property type="match status" value="1"/>
</dbReference>
<dbReference type="GO" id="GO:0008360">
    <property type="term" value="P:regulation of cell shape"/>
    <property type="evidence" value="ECO:0007669"/>
    <property type="project" value="TreeGrafter"/>
</dbReference>
<dbReference type="PANTHER" id="PTHR16266">
    <property type="entry name" value="WD REPEAT DOMAIN 9"/>
    <property type="match status" value="1"/>
</dbReference>
<name>A0A5B8MBM2_9CHLO</name>
<dbReference type="InterPro" id="IPR001965">
    <property type="entry name" value="Znf_PHD"/>
</dbReference>
<protein>
    <recommendedName>
        <fullName evidence="6">PHD-type domain-containing protein</fullName>
    </recommendedName>
</protein>
<dbReference type="SMART" id="SM00184">
    <property type="entry name" value="RING"/>
    <property type="match status" value="2"/>
</dbReference>
<dbReference type="GO" id="GO:0007010">
    <property type="term" value="P:cytoskeleton organization"/>
    <property type="evidence" value="ECO:0007669"/>
    <property type="project" value="TreeGrafter"/>
</dbReference>
<dbReference type="InterPro" id="IPR019787">
    <property type="entry name" value="Znf_PHD-finger"/>
</dbReference>
<evidence type="ECO:0000256" key="3">
    <source>
        <dbReference type="ARBA" id="ARBA00022833"/>
    </source>
</evidence>
<dbReference type="STRING" id="1764295.A0A5B8MBM2"/>
<evidence type="ECO:0000256" key="4">
    <source>
        <dbReference type="PROSITE-ProRule" id="PRU00146"/>
    </source>
</evidence>
<dbReference type="InterPro" id="IPR019786">
    <property type="entry name" value="Zinc_finger_PHD-type_CS"/>
</dbReference>
<evidence type="ECO:0000313" key="7">
    <source>
        <dbReference type="EMBL" id="QDZ17866.1"/>
    </source>
</evidence>
<evidence type="ECO:0000256" key="2">
    <source>
        <dbReference type="ARBA" id="ARBA00022771"/>
    </source>
</evidence>
<dbReference type="InterPro" id="IPR052060">
    <property type="entry name" value="Bromo_WD_repeat"/>
</dbReference>
<dbReference type="EMBL" id="CP031034">
    <property type="protein sequence ID" value="QDZ17866.1"/>
    <property type="molecule type" value="Genomic_DNA"/>
</dbReference>
<dbReference type="GO" id="GO:0006357">
    <property type="term" value="P:regulation of transcription by RNA polymerase II"/>
    <property type="evidence" value="ECO:0007669"/>
    <property type="project" value="TreeGrafter"/>
</dbReference>
<feature type="region of interest" description="Disordered" evidence="5">
    <location>
        <begin position="948"/>
        <end position="982"/>
    </location>
</feature>
<dbReference type="SUPFAM" id="SSF49879">
    <property type="entry name" value="SMAD/FHA domain"/>
    <property type="match status" value="1"/>
</dbReference>
<feature type="domain" description="PHD-type" evidence="6">
    <location>
        <begin position="431"/>
        <end position="481"/>
    </location>
</feature>
<keyword evidence="3" id="KW-0862">Zinc</keyword>
<feature type="compositionally biased region" description="Low complexity" evidence="5">
    <location>
        <begin position="214"/>
        <end position="233"/>
    </location>
</feature>
<sequence>MERSVTRTEWVSLTGASDPDSPFWTQDKDGWEDPVGQEVVLFLQGFEEVAKSLDLAPPSTLRWTSFRARRASECGLSGRGIRVESTAQCVVKECWYLVRERGEEEGREVPVGPAEPTEDEQAREQAVVAEAAALLEGLVGVPNPTAPPAAEGAHTAEQAAAEATALIQGLGAPAPPDEAPAEGAHTAEQAAAEATALIQGLGAPAPPDEAAAQGAGEPPNPAEQAEAPEAGAGVHDDEAQEANVKGEPFLRLKLRRLTVDGKGSEFFLDYHVNSKHVDCGEYVVKRSRYDRAMRKRLKIGDRVKMFWRDPVQIDMGNWFKGTVQSTHRSASSYSDHLLKDSKWESLEVLWELSSHSRELSRVSPWEIELLPKYDEEGKLVGGNKEVAFNPREYLDQEWMPKHRNKRMRFAAPNIPDTMAKGHNTKTFNWSSALCHVCKQPDNLVKCGGQCLRSFHAHCIPDEDVGSSSSSSTWFCRDCREGNAFCAICNKSGKAGVDVHKCRMGGCGSFYHLECLKELPAWSVGWGQKNERNEGSAERHIELFQKGAEQKAVFVCPGHFCHECHLSGDALRILRCSNCNMHAYHASHVRWDHCVKVASEKNLICPYCTYNAFHPEGASAMPPLLTYTPTFEPGSVVGRVKKISGQAAELFLVGKKRFLFGSHTKGGGCDFVLNLKGVKFHSEIVAESPGKYYIRCNAGGSKCKAPLVLNHVVITGGERVYLKDGDDFDIGSNKFVFEILKPGDESIPGDKNMRLKFPDEISLERAKATPSHAEDQHHMNALLEKFEISNYNSAFSKLKKVQQKQKGTPKGPGPLPESSTKAKSNRSQRERKATKYSDMWYSDEEEIIMEEPDEDEDEDDTQLDKKLFASNPILPPPLPDSPGKGEEGVEMDDYLGQVSIFQSGVSETAEIQTQTEARAMDTRGTQTEGLFVDPPAPRLEGTAVVIKREPSSDENGGDVVMTEAQQQDQEPKRPPATIPTDDAVQEGVDGGDIHSMIEKKRLHILELERQKILVQVNMKPDLRKLEDWVEKNGGEEAMASSKLDEAISKLDDVHCGFSKEALIRWLMLKNA</sequence>
<dbReference type="InterPro" id="IPR055198">
    <property type="entry name" value="NSD_PHD"/>
</dbReference>
<evidence type="ECO:0000313" key="8">
    <source>
        <dbReference type="Proteomes" id="UP000316726"/>
    </source>
</evidence>
<gene>
    <name evidence="7" type="ORF">A3770_01p03840</name>
</gene>
<feature type="region of interest" description="Disordered" evidence="5">
    <location>
        <begin position="170"/>
        <end position="244"/>
    </location>
</feature>
<dbReference type="InterPro" id="IPR013083">
    <property type="entry name" value="Znf_RING/FYVE/PHD"/>
</dbReference>
<dbReference type="GO" id="GO:0009725">
    <property type="term" value="P:response to hormone"/>
    <property type="evidence" value="ECO:0007669"/>
    <property type="project" value="InterPro"/>
</dbReference>
<keyword evidence="8" id="KW-1185">Reference proteome</keyword>
<dbReference type="InterPro" id="IPR057451">
    <property type="entry name" value="BRWD/PHIP_AD"/>
</dbReference>
<dbReference type="GO" id="GO:0008270">
    <property type="term" value="F:zinc ion binding"/>
    <property type="evidence" value="ECO:0007669"/>
    <property type="project" value="UniProtKB-KW"/>
</dbReference>
<feature type="region of interest" description="Disordered" evidence="5">
    <location>
        <begin position="102"/>
        <end position="123"/>
    </location>
</feature>
<feature type="region of interest" description="Disordered" evidence="5">
    <location>
        <begin position="797"/>
        <end position="842"/>
    </location>
</feature>
<dbReference type="InterPro" id="IPR001841">
    <property type="entry name" value="Znf_RING"/>
</dbReference>
<dbReference type="Gene3D" id="3.30.40.10">
    <property type="entry name" value="Zinc/RING finger domain, C3HC4 (zinc finger)"/>
    <property type="match status" value="2"/>
</dbReference>
<feature type="region of interest" description="Disordered" evidence="5">
    <location>
        <begin position="915"/>
        <end position="935"/>
    </location>
</feature>
<dbReference type="OrthoDB" id="567945at2759"/>
<feature type="region of interest" description="Disordered" evidence="5">
    <location>
        <begin position="139"/>
        <end position="158"/>
    </location>
</feature>
<dbReference type="Gene3D" id="2.30.30.1040">
    <property type="match status" value="1"/>
</dbReference>
<dbReference type="PROSITE" id="PS01359">
    <property type="entry name" value="ZF_PHD_1"/>
    <property type="match status" value="1"/>
</dbReference>
<dbReference type="PROSITE" id="PS50016">
    <property type="entry name" value="ZF_PHD_2"/>
    <property type="match status" value="1"/>
</dbReference>
<keyword evidence="1" id="KW-0479">Metal-binding</keyword>
<feature type="region of interest" description="Disordered" evidence="5">
    <location>
        <begin position="867"/>
        <end position="888"/>
    </location>
</feature>
<dbReference type="Pfam" id="PF25313">
    <property type="entry name" value="BRWD_AD"/>
    <property type="match status" value="1"/>
</dbReference>
<dbReference type="CDD" id="cd15565">
    <property type="entry name" value="PHD2_NSD"/>
    <property type="match status" value="1"/>
</dbReference>
<proteinExistence type="predicted"/>
<dbReference type="InterPro" id="IPR008984">
    <property type="entry name" value="SMAD_FHA_dom_sf"/>
</dbReference>
<dbReference type="Proteomes" id="UP000316726">
    <property type="component" value="Chromosome 1"/>
</dbReference>
<evidence type="ECO:0000256" key="1">
    <source>
        <dbReference type="ARBA" id="ARBA00022723"/>
    </source>
</evidence>
<feature type="compositionally biased region" description="Low complexity" evidence="5">
    <location>
        <begin position="181"/>
        <end position="196"/>
    </location>
</feature>
<dbReference type="PANTHER" id="PTHR16266:SF17">
    <property type="entry name" value="BRWD3"/>
    <property type="match status" value="1"/>
</dbReference>
<dbReference type="InterPro" id="IPR011011">
    <property type="entry name" value="Znf_FYVE_PHD"/>
</dbReference>
<feature type="compositionally biased region" description="Low complexity" evidence="5">
    <location>
        <begin position="149"/>
        <end position="158"/>
    </location>
</feature>